<dbReference type="EMBL" id="UINC01030645">
    <property type="protein sequence ID" value="SVB15373.1"/>
    <property type="molecule type" value="Genomic_DNA"/>
</dbReference>
<accession>A0A382BQM3</accession>
<dbReference type="AlphaFoldDB" id="A0A382BQM3"/>
<organism evidence="1">
    <name type="scientific">marine metagenome</name>
    <dbReference type="NCBI Taxonomy" id="408172"/>
    <lineage>
        <taxon>unclassified sequences</taxon>
        <taxon>metagenomes</taxon>
        <taxon>ecological metagenomes</taxon>
    </lineage>
</organism>
<evidence type="ECO:0000313" key="1">
    <source>
        <dbReference type="EMBL" id="SVB15373.1"/>
    </source>
</evidence>
<protein>
    <submittedName>
        <fullName evidence="1">Uncharacterized protein</fullName>
    </submittedName>
</protein>
<name>A0A382BQM3_9ZZZZ</name>
<reference evidence="1" key="1">
    <citation type="submission" date="2018-05" db="EMBL/GenBank/DDBJ databases">
        <authorList>
            <person name="Lanie J.A."/>
            <person name="Ng W.-L."/>
            <person name="Kazmierczak K.M."/>
            <person name="Andrzejewski T.M."/>
            <person name="Davidsen T.M."/>
            <person name="Wayne K.J."/>
            <person name="Tettelin H."/>
            <person name="Glass J.I."/>
            <person name="Rusch D."/>
            <person name="Podicherti R."/>
            <person name="Tsui H.-C.T."/>
            <person name="Winkler M.E."/>
        </authorList>
    </citation>
    <scope>NUCLEOTIDE SEQUENCE</scope>
</reference>
<gene>
    <name evidence="1" type="ORF">METZ01_LOCUS168227</name>
</gene>
<proteinExistence type="predicted"/>
<sequence length="24" mass="2853">LKTNKKITVKKVVTQPIVLMYFFI</sequence>
<feature type="non-terminal residue" evidence="1">
    <location>
        <position position="1"/>
    </location>
</feature>
<feature type="non-terminal residue" evidence="1">
    <location>
        <position position="24"/>
    </location>
</feature>